<reference evidence="3" key="1">
    <citation type="journal article" date="2020" name="Microb. Genom.">
        <title>Genetic diversity of clinical and environmental Mucorales isolates obtained from an investigation of mucormycosis cases among solid organ transplant recipients.</title>
        <authorList>
            <person name="Nguyen M.H."/>
            <person name="Kaul D."/>
            <person name="Muto C."/>
            <person name="Cheng S.J."/>
            <person name="Richter R.A."/>
            <person name="Bruno V.M."/>
            <person name="Liu G."/>
            <person name="Beyhan S."/>
            <person name="Sundermann A.J."/>
            <person name="Mounaud S."/>
            <person name="Pasculle A.W."/>
            <person name="Nierman W.C."/>
            <person name="Driscoll E."/>
            <person name="Cumbie R."/>
            <person name="Clancy C.J."/>
            <person name="Dupont C.L."/>
        </authorList>
    </citation>
    <scope>NUCLEOTIDE SEQUENCE</scope>
    <source>
        <strain evidence="3">GL16</strain>
    </source>
</reference>
<dbReference type="Gene3D" id="3.30.70.330">
    <property type="match status" value="1"/>
</dbReference>
<feature type="domain" description="RRM" evidence="2">
    <location>
        <begin position="37"/>
        <end position="106"/>
    </location>
</feature>
<comment type="caution">
    <text evidence="3">The sequence shown here is derived from an EMBL/GenBank/DDBJ whole genome shotgun (WGS) entry which is preliminary data.</text>
</comment>
<dbReference type="Proteomes" id="UP000717996">
    <property type="component" value="Unassembled WGS sequence"/>
</dbReference>
<proteinExistence type="predicted"/>
<evidence type="ECO:0000313" key="3">
    <source>
        <dbReference type="EMBL" id="KAG1542276.1"/>
    </source>
</evidence>
<dbReference type="OrthoDB" id="10284200at2759"/>
<evidence type="ECO:0000256" key="1">
    <source>
        <dbReference type="PROSITE-ProRule" id="PRU00176"/>
    </source>
</evidence>
<evidence type="ECO:0000259" key="2">
    <source>
        <dbReference type="PROSITE" id="PS50102"/>
    </source>
</evidence>
<gene>
    <name evidence="3" type="ORF">G6F51_007375</name>
</gene>
<dbReference type="GO" id="GO:0003723">
    <property type="term" value="F:RNA binding"/>
    <property type="evidence" value="ECO:0007669"/>
    <property type="project" value="UniProtKB-UniRule"/>
</dbReference>
<evidence type="ECO:0000313" key="4">
    <source>
        <dbReference type="Proteomes" id="UP000717996"/>
    </source>
</evidence>
<dbReference type="SUPFAM" id="SSF54928">
    <property type="entry name" value="RNA-binding domain, RBD"/>
    <property type="match status" value="1"/>
</dbReference>
<dbReference type="SMART" id="SM00360">
    <property type="entry name" value="RRM"/>
    <property type="match status" value="1"/>
</dbReference>
<keyword evidence="1" id="KW-0694">RNA-binding</keyword>
<dbReference type="InterPro" id="IPR000504">
    <property type="entry name" value="RRM_dom"/>
</dbReference>
<dbReference type="AlphaFoldDB" id="A0A9P6Y8W9"/>
<sequence length="138" mass="15400">MRGAHVGASHIRVTVARLRTKVEMGRPAVLNGLEEITTVFIGGLKNTTAEEYLCTYFETIIALKIAPLKSIAFIQYEKRPSVEQAITELKRSHLGGAKIRLSFRRMQLNMGAGVYYVSSYQPQVQPPIVPLHLYPSSI</sequence>
<dbReference type="PROSITE" id="PS50102">
    <property type="entry name" value="RRM"/>
    <property type="match status" value="1"/>
</dbReference>
<accession>A0A9P6Y8W9</accession>
<protein>
    <recommendedName>
        <fullName evidence="2">RRM domain-containing protein</fullName>
    </recommendedName>
</protein>
<dbReference type="Pfam" id="PF00076">
    <property type="entry name" value="RRM_1"/>
    <property type="match status" value="1"/>
</dbReference>
<organism evidence="3 4">
    <name type="scientific">Rhizopus oryzae</name>
    <name type="common">Mucormycosis agent</name>
    <name type="synonym">Rhizopus arrhizus var. delemar</name>
    <dbReference type="NCBI Taxonomy" id="64495"/>
    <lineage>
        <taxon>Eukaryota</taxon>
        <taxon>Fungi</taxon>
        <taxon>Fungi incertae sedis</taxon>
        <taxon>Mucoromycota</taxon>
        <taxon>Mucoromycotina</taxon>
        <taxon>Mucoromycetes</taxon>
        <taxon>Mucorales</taxon>
        <taxon>Mucorineae</taxon>
        <taxon>Rhizopodaceae</taxon>
        <taxon>Rhizopus</taxon>
    </lineage>
</organism>
<name>A0A9P6Y8W9_RHIOR</name>
<dbReference type="InterPro" id="IPR035979">
    <property type="entry name" value="RBD_domain_sf"/>
</dbReference>
<dbReference type="EMBL" id="JAANIT010001095">
    <property type="protein sequence ID" value="KAG1542276.1"/>
    <property type="molecule type" value="Genomic_DNA"/>
</dbReference>
<dbReference type="InterPro" id="IPR012677">
    <property type="entry name" value="Nucleotide-bd_a/b_plait_sf"/>
</dbReference>